<evidence type="ECO:0000256" key="7">
    <source>
        <dbReference type="ARBA" id="ARBA00022723"/>
    </source>
</evidence>
<evidence type="ECO:0000256" key="11">
    <source>
        <dbReference type="ARBA" id="ARBA00023033"/>
    </source>
</evidence>
<protein>
    <submittedName>
        <fullName evidence="14">Cytochrome P450</fullName>
    </submittedName>
</protein>
<dbReference type="STRING" id="230819.A0A5C3KL83"/>
<keyword evidence="8" id="KW-1133">Transmembrane helix</keyword>
<keyword evidence="7 13" id="KW-0479">Metal-binding</keyword>
<dbReference type="OrthoDB" id="1470350at2759"/>
<dbReference type="InterPro" id="IPR050121">
    <property type="entry name" value="Cytochrome_P450_monoxygenase"/>
</dbReference>
<keyword evidence="5 13" id="KW-0349">Heme</keyword>
<evidence type="ECO:0000256" key="13">
    <source>
        <dbReference type="PIRSR" id="PIRSR602401-1"/>
    </source>
</evidence>
<dbReference type="GO" id="GO:0016705">
    <property type="term" value="F:oxidoreductase activity, acting on paired donors, with incorporation or reduction of molecular oxygen"/>
    <property type="evidence" value="ECO:0007669"/>
    <property type="project" value="InterPro"/>
</dbReference>
<organism evidence="14 15">
    <name type="scientific">Coprinopsis marcescibilis</name>
    <name type="common">Agaric fungus</name>
    <name type="synonym">Psathyrella marcescibilis</name>
    <dbReference type="NCBI Taxonomy" id="230819"/>
    <lineage>
        <taxon>Eukaryota</taxon>
        <taxon>Fungi</taxon>
        <taxon>Dikarya</taxon>
        <taxon>Basidiomycota</taxon>
        <taxon>Agaricomycotina</taxon>
        <taxon>Agaricomycetes</taxon>
        <taxon>Agaricomycetidae</taxon>
        <taxon>Agaricales</taxon>
        <taxon>Agaricineae</taxon>
        <taxon>Psathyrellaceae</taxon>
        <taxon>Coprinopsis</taxon>
    </lineage>
</organism>
<dbReference type="CDD" id="cd11069">
    <property type="entry name" value="CYP_FUM15-like"/>
    <property type="match status" value="1"/>
</dbReference>
<evidence type="ECO:0000256" key="12">
    <source>
        <dbReference type="ARBA" id="ARBA00023136"/>
    </source>
</evidence>
<dbReference type="Gene3D" id="1.10.630.10">
    <property type="entry name" value="Cytochrome P450"/>
    <property type="match status" value="1"/>
</dbReference>
<dbReference type="Proteomes" id="UP000307440">
    <property type="component" value="Unassembled WGS sequence"/>
</dbReference>
<evidence type="ECO:0000256" key="9">
    <source>
        <dbReference type="ARBA" id="ARBA00023002"/>
    </source>
</evidence>
<feature type="binding site" description="axial binding residue" evidence="13">
    <location>
        <position position="443"/>
    </location>
    <ligand>
        <name>heme</name>
        <dbReference type="ChEBI" id="CHEBI:30413"/>
    </ligand>
    <ligandPart>
        <name>Fe</name>
        <dbReference type="ChEBI" id="CHEBI:18248"/>
    </ligandPart>
</feature>
<dbReference type="InterPro" id="IPR002401">
    <property type="entry name" value="Cyt_P450_E_grp-I"/>
</dbReference>
<dbReference type="EMBL" id="ML210290">
    <property type="protein sequence ID" value="TFK20717.1"/>
    <property type="molecule type" value="Genomic_DNA"/>
</dbReference>
<evidence type="ECO:0000256" key="5">
    <source>
        <dbReference type="ARBA" id="ARBA00022617"/>
    </source>
</evidence>
<dbReference type="GO" id="GO:0020037">
    <property type="term" value="F:heme binding"/>
    <property type="evidence" value="ECO:0007669"/>
    <property type="project" value="InterPro"/>
</dbReference>
<keyword evidence="10 13" id="KW-0408">Iron</keyword>
<dbReference type="PANTHER" id="PTHR24305">
    <property type="entry name" value="CYTOCHROME P450"/>
    <property type="match status" value="1"/>
</dbReference>
<evidence type="ECO:0000256" key="8">
    <source>
        <dbReference type="ARBA" id="ARBA00022989"/>
    </source>
</evidence>
<dbReference type="PRINTS" id="PR00463">
    <property type="entry name" value="EP450I"/>
</dbReference>
<dbReference type="GO" id="GO:0005506">
    <property type="term" value="F:iron ion binding"/>
    <property type="evidence" value="ECO:0007669"/>
    <property type="project" value="InterPro"/>
</dbReference>
<evidence type="ECO:0000256" key="10">
    <source>
        <dbReference type="ARBA" id="ARBA00023004"/>
    </source>
</evidence>
<evidence type="ECO:0000313" key="14">
    <source>
        <dbReference type="EMBL" id="TFK20717.1"/>
    </source>
</evidence>
<name>A0A5C3KL83_COPMA</name>
<comment type="similarity">
    <text evidence="4">Belongs to the cytochrome P450 family.</text>
</comment>
<dbReference type="Pfam" id="PF00067">
    <property type="entry name" value="p450"/>
    <property type="match status" value="1"/>
</dbReference>
<keyword evidence="9" id="KW-0560">Oxidoreductase</keyword>
<evidence type="ECO:0000256" key="6">
    <source>
        <dbReference type="ARBA" id="ARBA00022692"/>
    </source>
</evidence>
<gene>
    <name evidence="14" type="ORF">FA15DRAFT_673244</name>
</gene>
<dbReference type="GO" id="GO:0004497">
    <property type="term" value="F:monooxygenase activity"/>
    <property type="evidence" value="ECO:0007669"/>
    <property type="project" value="UniProtKB-KW"/>
</dbReference>
<proteinExistence type="inferred from homology"/>
<dbReference type="SUPFAM" id="SSF48264">
    <property type="entry name" value="Cytochrome P450"/>
    <property type="match status" value="1"/>
</dbReference>
<dbReference type="InterPro" id="IPR001128">
    <property type="entry name" value="Cyt_P450"/>
</dbReference>
<dbReference type="PANTHER" id="PTHR24305:SF166">
    <property type="entry name" value="CYTOCHROME P450 12A4, MITOCHONDRIAL-RELATED"/>
    <property type="match status" value="1"/>
</dbReference>
<dbReference type="AlphaFoldDB" id="A0A5C3KL83"/>
<evidence type="ECO:0000256" key="4">
    <source>
        <dbReference type="ARBA" id="ARBA00010617"/>
    </source>
</evidence>
<comment type="cofactor">
    <cofactor evidence="1 13">
        <name>heme</name>
        <dbReference type="ChEBI" id="CHEBI:30413"/>
    </cofactor>
</comment>
<dbReference type="GO" id="GO:0016020">
    <property type="term" value="C:membrane"/>
    <property type="evidence" value="ECO:0007669"/>
    <property type="project" value="UniProtKB-SubCell"/>
</dbReference>
<keyword evidence="11" id="KW-0503">Monooxygenase</keyword>
<keyword evidence="12" id="KW-0472">Membrane</keyword>
<evidence type="ECO:0000256" key="3">
    <source>
        <dbReference type="ARBA" id="ARBA00004721"/>
    </source>
</evidence>
<evidence type="ECO:0000256" key="1">
    <source>
        <dbReference type="ARBA" id="ARBA00001971"/>
    </source>
</evidence>
<comment type="subcellular location">
    <subcellularLocation>
        <location evidence="2">Membrane</location>
    </subcellularLocation>
</comment>
<accession>A0A5C3KL83</accession>
<keyword evidence="6" id="KW-0812">Transmembrane</keyword>
<sequence length="503" mass="56180">MYCLGRNPSRGFSNGIEFQGQVQQKYGTVSKLSLQLGAKGVLVSDPKALYHIFVKDQDVFEETSVFISLNKVVFGDSLLATSGNQHKRQRKMLNPVFSIKHMRDMIPTFTGVSNKARDTLTGIVSEGPKEIEFFRWLNRIALELIGQSGLGYSFDPLTEASEDHPLISSIKSLVPVATKLMWTRVYLIPFVQKWNLGGKRLQRFVVDKFGWKDAHDLRDIVDVMHKSSTEIFESKKAALAAGDDTVAQQIGQGKDILSILSNVAGASKGIYDNLIPLNRTFVFAAMDTTSSALARILYLLSERQDVQDRLRKEIREARAQYGELDFDQLMNLPYLDAICRETLRLYPPVPLVFRETTKPAVLPFSNPINGTSGKVIHEVLIPTGTRILASISNSNCNPELWGPDAREWKPERWLSPLPSAVTEAKIPGVYSNMMTFIGGGRACIGFKFSQLEMKIVLFTLLERLKFESTDQEISWNMSTIVFPSVGPDPMKSALPLVVSIAPN</sequence>
<reference evidence="14 15" key="1">
    <citation type="journal article" date="2019" name="Nat. Ecol. Evol.">
        <title>Megaphylogeny resolves global patterns of mushroom evolution.</title>
        <authorList>
            <person name="Varga T."/>
            <person name="Krizsan K."/>
            <person name="Foldi C."/>
            <person name="Dima B."/>
            <person name="Sanchez-Garcia M."/>
            <person name="Sanchez-Ramirez S."/>
            <person name="Szollosi G.J."/>
            <person name="Szarkandi J.G."/>
            <person name="Papp V."/>
            <person name="Albert L."/>
            <person name="Andreopoulos W."/>
            <person name="Angelini C."/>
            <person name="Antonin V."/>
            <person name="Barry K.W."/>
            <person name="Bougher N.L."/>
            <person name="Buchanan P."/>
            <person name="Buyck B."/>
            <person name="Bense V."/>
            <person name="Catcheside P."/>
            <person name="Chovatia M."/>
            <person name="Cooper J."/>
            <person name="Damon W."/>
            <person name="Desjardin D."/>
            <person name="Finy P."/>
            <person name="Geml J."/>
            <person name="Haridas S."/>
            <person name="Hughes K."/>
            <person name="Justo A."/>
            <person name="Karasinski D."/>
            <person name="Kautmanova I."/>
            <person name="Kiss B."/>
            <person name="Kocsube S."/>
            <person name="Kotiranta H."/>
            <person name="LaButti K.M."/>
            <person name="Lechner B.E."/>
            <person name="Liimatainen K."/>
            <person name="Lipzen A."/>
            <person name="Lukacs Z."/>
            <person name="Mihaltcheva S."/>
            <person name="Morgado L.N."/>
            <person name="Niskanen T."/>
            <person name="Noordeloos M.E."/>
            <person name="Ohm R.A."/>
            <person name="Ortiz-Santana B."/>
            <person name="Ovrebo C."/>
            <person name="Racz N."/>
            <person name="Riley R."/>
            <person name="Savchenko A."/>
            <person name="Shiryaev A."/>
            <person name="Soop K."/>
            <person name="Spirin V."/>
            <person name="Szebenyi C."/>
            <person name="Tomsovsky M."/>
            <person name="Tulloss R.E."/>
            <person name="Uehling J."/>
            <person name="Grigoriev I.V."/>
            <person name="Vagvolgyi C."/>
            <person name="Papp T."/>
            <person name="Martin F.M."/>
            <person name="Miettinen O."/>
            <person name="Hibbett D.S."/>
            <person name="Nagy L.G."/>
        </authorList>
    </citation>
    <scope>NUCLEOTIDE SEQUENCE [LARGE SCALE GENOMIC DNA]</scope>
    <source>
        <strain evidence="14 15">CBS 121175</strain>
    </source>
</reference>
<dbReference type="InterPro" id="IPR036396">
    <property type="entry name" value="Cyt_P450_sf"/>
</dbReference>
<evidence type="ECO:0000313" key="15">
    <source>
        <dbReference type="Proteomes" id="UP000307440"/>
    </source>
</evidence>
<keyword evidence="15" id="KW-1185">Reference proteome</keyword>
<evidence type="ECO:0000256" key="2">
    <source>
        <dbReference type="ARBA" id="ARBA00004370"/>
    </source>
</evidence>
<dbReference type="PRINTS" id="PR00385">
    <property type="entry name" value="P450"/>
</dbReference>
<comment type="pathway">
    <text evidence="3">Secondary metabolite biosynthesis; terpenoid biosynthesis.</text>
</comment>